<feature type="region of interest" description="Disordered" evidence="1">
    <location>
        <begin position="313"/>
        <end position="457"/>
    </location>
</feature>
<dbReference type="EMBL" id="OZ034813">
    <property type="protein sequence ID" value="CAL1355829.1"/>
    <property type="molecule type" value="Genomic_DNA"/>
</dbReference>
<dbReference type="Gene3D" id="1.10.287.110">
    <property type="entry name" value="DnaJ domain"/>
    <property type="match status" value="1"/>
</dbReference>
<feature type="compositionally biased region" description="Basic and acidic residues" evidence="1">
    <location>
        <begin position="331"/>
        <end position="362"/>
    </location>
</feature>
<feature type="compositionally biased region" description="Polar residues" evidence="1">
    <location>
        <begin position="363"/>
        <end position="378"/>
    </location>
</feature>
<feature type="region of interest" description="Disordered" evidence="1">
    <location>
        <begin position="225"/>
        <end position="281"/>
    </location>
</feature>
<feature type="compositionally biased region" description="Polar residues" evidence="1">
    <location>
        <begin position="1071"/>
        <end position="1081"/>
    </location>
</feature>
<dbReference type="GO" id="GO:0072583">
    <property type="term" value="P:clathrin-dependent endocytosis"/>
    <property type="evidence" value="ECO:0007669"/>
    <property type="project" value="TreeGrafter"/>
</dbReference>
<reference evidence="2 3" key="1">
    <citation type="submission" date="2024-04" db="EMBL/GenBank/DDBJ databases">
        <authorList>
            <person name="Fracassetti M."/>
        </authorList>
    </citation>
    <scope>NUCLEOTIDE SEQUENCE [LARGE SCALE GENOMIC DNA]</scope>
</reference>
<feature type="compositionally biased region" description="Low complexity" evidence="1">
    <location>
        <begin position="1084"/>
        <end position="1095"/>
    </location>
</feature>
<dbReference type="GO" id="GO:0005737">
    <property type="term" value="C:cytoplasm"/>
    <property type="evidence" value="ECO:0007669"/>
    <property type="project" value="TreeGrafter"/>
</dbReference>
<feature type="region of interest" description="Disordered" evidence="1">
    <location>
        <begin position="543"/>
        <end position="569"/>
    </location>
</feature>
<proteinExistence type="predicted"/>
<gene>
    <name evidence="2" type="ORF">LTRI10_LOCUS3563</name>
</gene>
<organism evidence="2 3">
    <name type="scientific">Linum trigynum</name>
    <dbReference type="NCBI Taxonomy" id="586398"/>
    <lineage>
        <taxon>Eukaryota</taxon>
        <taxon>Viridiplantae</taxon>
        <taxon>Streptophyta</taxon>
        <taxon>Embryophyta</taxon>
        <taxon>Tracheophyta</taxon>
        <taxon>Spermatophyta</taxon>
        <taxon>Magnoliopsida</taxon>
        <taxon>eudicotyledons</taxon>
        <taxon>Gunneridae</taxon>
        <taxon>Pentapetalae</taxon>
        <taxon>rosids</taxon>
        <taxon>fabids</taxon>
        <taxon>Malpighiales</taxon>
        <taxon>Linaceae</taxon>
        <taxon>Linum</taxon>
    </lineage>
</organism>
<feature type="compositionally biased region" description="Polar residues" evidence="1">
    <location>
        <begin position="409"/>
        <end position="421"/>
    </location>
</feature>
<evidence type="ECO:0008006" key="4">
    <source>
        <dbReference type="Google" id="ProtNLM"/>
    </source>
</evidence>
<dbReference type="GO" id="GO:0030276">
    <property type="term" value="F:clathrin binding"/>
    <property type="evidence" value="ECO:0007669"/>
    <property type="project" value="TreeGrafter"/>
</dbReference>
<name>A0AAV2CIH1_9ROSI</name>
<dbReference type="SUPFAM" id="SSF46565">
    <property type="entry name" value="Chaperone J-domain"/>
    <property type="match status" value="1"/>
</dbReference>
<evidence type="ECO:0000256" key="1">
    <source>
        <dbReference type="SAM" id="MobiDB-lite"/>
    </source>
</evidence>
<feature type="compositionally biased region" description="Low complexity" evidence="1">
    <location>
        <begin position="111"/>
        <end position="125"/>
    </location>
</feature>
<dbReference type="PANTHER" id="PTHR23172">
    <property type="entry name" value="AUXILIN/CYCLIN G-ASSOCIATED KINASE-RELATED"/>
    <property type="match status" value="1"/>
</dbReference>
<feature type="compositionally biased region" description="Basic and acidic residues" evidence="1">
    <location>
        <begin position="635"/>
        <end position="657"/>
    </location>
</feature>
<feature type="region of interest" description="Disordered" evidence="1">
    <location>
        <begin position="511"/>
        <end position="531"/>
    </location>
</feature>
<feature type="compositionally biased region" description="Basic and acidic residues" evidence="1">
    <location>
        <begin position="605"/>
        <end position="623"/>
    </location>
</feature>
<feature type="compositionally biased region" description="Acidic residues" evidence="1">
    <location>
        <begin position="555"/>
        <end position="569"/>
    </location>
</feature>
<feature type="compositionally biased region" description="Basic and acidic residues" evidence="1">
    <location>
        <begin position="826"/>
        <end position="838"/>
    </location>
</feature>
<feature type="region of interest" description="Disordered" evidence="1">
    <location>
        <begin position="702"/>
        <end position="951"/>
    </location>
</feature>
<feature type="compositionally biased region" description="Polar residues" evidence="1">
    <location>
        <begin position="804"/>
        <end position="816"/>
    </location>
</feature>
<dbReference type="Proteomes" id="UP001497516">
    <property type="component" value="Chromosome 1"/>
</dbReference>
<feature type="compositionally biased region" description="Low complexity" evidence="1">
    <location>
        <begin position="1058"/>
        <end position="1070"/>
    </location>
</feature>
<feature type="compositionally biased region" description="Basic and acidic residues" evidence="1">
    <location>
        <begin position="918"/>
        <end position="951"/>
    </location>
</feature>
<feature type="compositionally biased region" description="Basic and acidic residues" evidence="1">
    <location>
        <begin position="782"/>
        <end position="798"/>
    </location>
</feature>
<sequence length="1229" mass="135565">MESQHASQAAYAKTLADGGRYSGGKHEYDGLFSGPMKLGSRLEDYREIFGRSETSSIPMLDVPELNERKASVEPRGSRPDYAKIFGGFGELDFAMPYEELISRAEKEAKAPAESSSQFSSGPEQSAFAEKKRMSAEASVQSSMDAAKLVNVQYHKTNSGGRMGKSGATHVAQLHAIPGFTRLIDENAPSRSPEGARSSRYVLNDVHLNAGEEMKEARPHRRAYSGPLLFNNASGQHAEHHRTSSSISNDAAFDASSSSSMKSKLGVPKTTSGCHSPLGDEVDASSTAAASAAAVRKAIEEAQAKIKIAKELMERKKEGHQSRSRPKVNHGLKSEKGESKSAEKTYQYKDKAEELYRKDDTSKKQVFSSSLGQKSSEVRQVTLDFRDETKGSIASPAHTVNHIKEATFTEVYSSRGETGTSKSEQESPEAAGSKEYRPSMPQFEQEEKTRKVMVSSSEKKWKEKMKASILQDKFENMMRMLRGPVDVSDVEVPEKKLDQLKVDLIQLGSEAKHEEIKGRSNEAAAREEDERTVKVNSWLDNIAKGHKEQEDHKEGELEEAQSCDMSEDDAVNTPCEVDAAKNSKVRFADDELEYEGENRPSASGLEEVKEKVEEEAKENKHAIGEHGAGTFSESVETERIEPKVHQMSEADEGNEKVTQEPPRSLNDNNELAPELHKTAESDKNVEQIDEIHACGELAVRVSEEATLPSSGSKEIGKDPETVGETCSPAEEGDSARVDGSGMQSDEPSEPLVVDENGVCSSEVARQHTEEFATECQRTSTAEWHVEEATSPSEESKEVLDDAEVSSMSDTAADNFQSPGEKVLPDGTESRSHAEPEKHVRGATIDLEEKDDKVPTVNNSASLSDEERLSHDGIGSSTSQRSSVSREEGNTDAAASPRQKMSRKAVDETEIAYHETMQMQEREDNRSPKKHVEVEKQQHPTKKEAAKERDLEERQRIAVERAIRKAHERAFAEAREKAEKAAAERAAAETDRRAKAAARERSERVTSLEKASMEAKLKAERVAVERATAEARERALEKALSKSPVPSKDDGRSTNQRYKSSASSSSSRYQSSVGNAVPNSTAVSGEANSESSLNSRASSEKQQQMAECAAKALAEKNMCDLLVQKEQAERNRLAEILDGEIKRWSSGKERNLRVLLSTLHYILGPDSGWQAIPRTDLNSTTAVRKAYKKATLFVHPDKLQQRGASIRQKYVCEKVFELLKDAWTRFSAEDR</sequence>
<dbReference type="InterPro" id="IPR036869">
    <property type="entry name" value="J_dom_sf"/>
</dbReference>
<feature type="compositionally biased region" description="Basic and acidic residues" evidence="1">
    <location>
        <begin position="971"/>
        <end position="1038"/>
    </location>
</feature>
<keyword evidence="3" id="KW-1185">Reference proteome</keyword>
<evidence type="ECO:0000313" key="2">
    <source>
        <dbReference type="EMBL" id="CAL1355829.1"/>
    </source>
</evidence>
<feature type="compositionally biased region" description="Basic and acidic residues" evidence="1">
    <location>
        <begin position="672"/>
        <end position="683"/>
    </location>
</feature>
<feature type="compositionally biased region" description="Basic and acidic residues" evidence="1">
    <location>
        <begin position="902"/>
        <end position="911"/>
    </location>
</feature>
<dbReference type="GO" id="GO:0031982">
    <property type="term" value="C:vesicle"/>
    <property type="evidence" value="ECO:0007669"/>
    <property type="project" value="TreeGrafter"/>
</dbReference>
<feature type="compositionally biased region" description="Basic and acidic residues" evidence="1">
    <location>
        <begin position="543"/>
        <end position="554"/>
    </location>
</feature>
<feature type="compositionally biased region" description="Low complexity" evidence="1">
    <location>
        <begin position="243"/>
        <end position="262"/>
    </location>
</feature>
<accession>A0AAV2CIH1</accession>
<protein>
    <recommendedName>
        <fullName evidence="4">J domain-containing protein</fullName>
    </recommendedName>
</protein>
<feature type="region of interest" description="Disordered" evidence="1">
    <location>
        <begin position="1"/>
        <end position="28"/>
    </location>
</feature>
<feature type="region of interest" description="Disordered" evidence="1">
    <location>
        <begin position="105"/>
        <end position="135"/>
    </location>
</feature>
<evidence type="ECO:0000313" key="3">
    <source>
        <dbReference type="Proteomes" id="UP001497516"/>
    </source>
</evidence>
<dbReference type="PANTHER" id="PTHR23172:SF91">
    <property type="entry name" value="J DOMAIN-CONTAINING PROTEIN"/>
    <property type="match status" value="1"/>
</dbReference>
<dbReference type="GO" id="GO:0072318">
    <property type="term" value="P:clathrin coat disassembly"/>
    <property type="evidence" value="ECO:0007669"/>
    <property type="project" value="TreeGrafter"/>
</dbReference>
<dbReference type="AlphaFoldDB" id="A0AAV2CIH1"/>
<feature type="region of interest" description="Disordered" evidence="1">
    <location>
        <begin position="590"/>
        <end position="683"/>
    </location>
</feature>
<feature type="region of interest" description="Disordered" evidence="1">
    <location>
        <begin position="971"/>
        <end position="1100"/>
    </location>
</feature>